<keyword evidence="4" id="KW-0614">Plasmid</keyword>
<sequence length="33" mass="3898">MSEIANKQGKYTIKTTKKVSIVYKNYEKIAKYK</sequence>
<proteinExistence type="predicted"/>
<protein>
    <submittedName>
        <fullName evidence="1">Uncharacterized protein</fullName>
    </submittedName>
</protein>
<evidence type="ECO:0000313" key="5">
    <source>
        <dbReference type="Proteomes" id="UP000218418"/>
    </source>
</evidence>
<dbReference type="EMBL" id="AP018228">
    <property type="protein sequence ID" value="BAY87684.1"/>
    <property type="molecule type" value="Genomic_DNA"/>
</dbReference>
<name>A0A1Z4LKN4_9CYAN</name>
<evidence type="ECO:0000313" key="2">
    <source>
        <dbReference type="EMBL" id="BAY82192.1"/>
    </source>
</evidence>
<accession>A0A1Z4LKN4</accession>
<geneLocation type="plasmid" evidence="4">
    <name>plasmid1</name>
</geneLocation>
<evidence type="ECO:0000313" key="4">
    <source>
        <dbReference type="EMBL" id="BAY87684.1"/>
    </source>
</evidence>
<evidence type="ECO:0000313" key="3">
    <source>
        <dbReference type="EMBL" id="BAY85127.1"/>
    </source>
</evidence>
<keyword evidence="5" id="KW-1185">Reference proteome</keyword>
<organism evidence="1 5">
    <name type="scientific">Calothrix parasitica NIES-267</name>
    <dbReference type="NCBI Taxonomy" id="1973488"/>
    <lineage>
        <taxon>Bacteria</taxon>
        <taxon>Bacillati</taxon>
        <taxon>Cyanobacteriota</taxon>
        <taxon>Cyanophyceae</taxon>
        <taxon>Nostocales</taxon>
        <taxon>Calotrichaceae</taxon>
        <taxon>Calothrix</taxon>
    </lineage>
</organism>
<dbReference type="Proteomes" id="UP000218418">
    <property type="component" value="Plasmid plasmid1"/>
</dbReference>
<reference evidence="1 5" key="1">
    <citation type="submission" date="2017-06" db="EMBL/GenBank/DDBJ databases">
        <title>Genome sequencing of cyanobaciteial culture collection at National Institute for Environmental Studies (NIES).</title>
        <authorList>
            <person name="Hirose Y."/>
            <person name="Shimura Y."/>
            <person name="Fujisawa T."/>
            <person name="Nakamura Y."/>
            <person name="Kawachi M."/>
        </authorList>
    </citation>
    <scope>NUCLEOTIDE SEQUENCE [LARGE SCALE GENOMIC DNA]</scope>
    <source>
        <strain evidence="1 5">NIES-267</strain>
        <plasmid evidence="4">plasmid1</plasmid>
        <plasmid evidence="5">Plasmid1 dna</plasmid>
    </source>
</reference>
<dbReference type="AlphaFoldDB" id="A0A1Z4LKN4"/>
<dbReference type="EMBL" id="AP018227">
    <property type="protein sequence ID" value="BAY81754.1"/>
    <property type="molecule type" value="Genomic_DNA"/>
</dbReference>
<geneLocation type="plasmid" evidence="5">
    <name>Plasmid1 dna</name>
</geneLocation>
<dbReference type="Proteomes" id="UP000218418">
    <property type="component" value="Chromosome"/>
</dbReference>
<dbReference type="EMBL" id="AP018227">
    <property type="protein sequence ID" value="BAY85127.1"/>
    <property type="molecule type" value="Genomic_DNA"/>
</dbReference>
<dbReference type="EMBL" id="AP018227">
    <property type="protein sequence ID" value="BAY82192.1"/>
    <property type="molecule type" value="Genomic_DNA"/>
</dbReference>
<evidence type="ECO:0000313" key="1">
    <source>
        <dbReference type="EMBL" id="BAY81754.1"/>
    </source>
</evidence>
<gene>
    <name evidence="1" type="ORF">NIES267_12310</name>
    <name evidence="2" type="ORF">NIES267_16710</name>
    <name evidence="3" type="ORF">NIES267_46260</name>
    <name evidence="4" type="ORF">NIES267_72080</name>
</gene>